<evidence type="ECO:0000256" key="3">
    <source>
        <dbReference type="ARBA" id="ARBA00022112"/>
    </source>
</evidence>
<organism evidence="6 7">
    <name type="scientific">Demequina lutea</name>
    <dbReference type="NCBI Taxonomy" id="431489"/>
    <lineage>
        <taxon>Bacteria</taxon>
        <taxon>Bacillati</taxon>
        <taxon>Actinomycetota</taxon>
        <taxon>Actinomycetes</taxon>
        <taxon>Micrococcales</taxon>
        <taxon>Demequinaceae</taxon>
        <taxon>Demequina</taxon>
    </lineage>
</organism>
<evidence type="ECO:0000256" key="2">
    <source>
        <dbReference type="ARBA" id="ARBA00011643"/>
    </source>
</evidence>
<proteinExistence type="inferred from homology"/>
<comment type="similarity">
    <text evidence="1">Belongs to the GTP cyclohydrolase I type 2/NIF3 family.</text>
</comment>
<accession>A0A7Y9Z9L1</accession>
<dbReference type="GO" id="GO:0046872">
    <property type="term" value="F:metal ion binding"/>
    <property type="evidence" value="ECO:0007669"/>
    <property type="project" value="UniProtKB-KW"/>
</dbReference>
<feature type="binding site" evidence="5">
    <location>
        <position position="236"/>
    </location>
    <ligand>
        <name>a divalent metal cation</name>
        <dbReference type="ChEBI" id="CHEBI:60240"/>
        <label>1</label>
    </ligand>
</feature>
<dbReference type="PANTHER" id="PTHR13799">
    <property type="entry name" value="NGG1 INTERACTING FACTOR 3"/>
    <property type="match status" value="1"/>
</dbReference>
<evidence type="ECO:0000256" key="5">
    <source>
        <dbReference type="PIRSR" id="PIRSR602678-1"/>
    </source>
</evidence>
<sequence length="273" mass="27531">MATVADVVAWADRRYPPKLAEDWDAPGLSVGDPRRVVRHVRFAVDPTIAVAREAIAAGADMLITHHPLMLRGVTTVAANTAQGAVVHTLIGNGCALFAAHTNADAVDGGVAEALALAIGMNVEGPLVPVEPGSVDGTGRIGTIAPTSLREFAARVAAVLPATAGGVLFAGNPDGMVTSVAVVGGSGGSFIGDAVSSGVDAFVTADLRHHPATDAREAAALTDGKPYLVSVSHSASESLWLEGAAGELAQALDVTTSVSTLNTDPWTGHAPSTI</sequence>
<dbReference type="SUPFAM" id="SSF102705">
    <property type="entry name" value="NIF3 (NGG1p interacting factor 3)-like"/>
    <property type="match status" value="1"/>
</dbReference>
<dbReference type="PANTHER" id="PTHR13799:SF14">
    <property type="entry name" value="GTP CYCLOHYDROLASE 1 TYPE 2 HOMOLOG"/>
    <property type="match status" value="1"/>
</dbReference>
<dbReference type="Gene3D" id="3.40.1390.30">
    <property type="entry name" value="NIF3 (NGG1p interacting factor 3)-like"/>
    <property type="match status" value="2"/>
</dbReference>
<comment type="caution">
    <text evidence="6">The sequence shown here is derived from an EMBL/GenBank/DDBJ whole genome shotgun (WGS) entry which is preliminary data.</text>
</comment>
<evidence type="ECO:0000313" key="6">
    <source>
        <dbReference type="EMBL" id="NYI41121.1"/>
    </source>
</evidence>
<dbReference type="GO" id="GO:0005737">
    <property type="term" value="C:cytoplasm"/>
    <property type="evidence" value="ECO:0007669"/>
    <property type="project" value="TreeGrafter"/>
</dbReference>
<dbReference type="RefSeq" id="WP_062075365.1">
    <property type="nucleotide sequence ID" value="NZ_BBRC01000007.1"/>
</dbReference>
<feature type="binding site" evidence="5">
    <location>
        <position position="232"/>
    </location>
    <ligand>
        <name>a divalent metal cation</name>
        <dbReference type="ChEBI" id="CHEBI:60240"/>
        <label>1</label>
    </ligand>
</feature>
<evidence type="ECO:0000256" key="1">
    <source>
        <dbReference type="ARBA" id="ARBA00006964"/>
    </source>
</evidence>
<evidence type="ECO:0000313" key="7">
    <source>
        <dbReference type="Proteomes" id="UP000547973"/>
    </source>
</evidence>
<keyword evidence="7" id="KW-1185">Reference proteome</keyword>
<dbReference type="Pfam" id="PF01784">
    <property type="entry name" value="DUF34_NIF3"/>
    <property type="match status" value="1"/>
</dbReference>
<gene>
    <name evidence="6" type="ORF">BKA03_001240</name>
</gene>
<dbReference type="InterPro" id="IPR002678">
    <property type="entry name" value="DUF34/NIF3"/>
</dbReference>
<dbReference type="Proteomes" id="UP000547973">
    <property type="component" value="Unassembled WGS sequence"/>
</dbReference>
<feature type="binding site" evidence="5">
    <location>
        <position position="65"/>
    </location>
    <ligand>
        <name>a divalent metal cation</name>
        <dbReference type="ChEBI" id="CHEBI:60240"/>
        <label>1</label>
    </ligand>
</feature>
<dbReference type="OrthoDB" id="9795763at2"/>
<dbReference type="AlphaFoldDB" id="A0A7Y9Z9L1"/>
<protein>
    <recommendedName>
        <fullName evidence="3">GTP cyclohydrolase 1 type 2 homolog</fullName>
    </recommendedName>
</protein>
<feature type="binding site" evidence="5">
    <location>
        <position position="104"/>
    </location>
    <ligand>
        <name>a divalent metal cation</name>
        <dbReference type="ChEBI" id="CHEBI:60240"/>
        <label>1</label>
    </ligand>
</feature>
<dbReference type="InterPro" id="IPR036069">
    <property type="entry name" value="DUF34/NIF3_sf"/>
</dbReference>
<comment type="subunit">
    <text evidence="2">Homohexamer.</text>
</comment>
<keyword evidence="4 5" id="KW-0479">Metal-binding</keyword>
<dbReference type="NCBIfam" id="TIGR00486">
    <property type="entry name" value="YbgI_SA1388"/>
    <property type="match status" value="1"/>
</dbReference>
<feature type="binding site" evidence="5">
    <location>
        <position position="66"/>
    </location>
    <ligand>
        <name>a divalent metal cation</name>
        <dbReference type="ChEBI" id="CHEBI:60240"/>
        <label>1</label>
    </ligand>
</feature>
<evidence type="ECO:0000256" key="4">
    <source>
        <dbReference type="ARBA" id="ARBA00022723"/>
    </source>
</evidence>
<dbReference type="EMBL" id="JACBZO010000001">
    <property type="protein sequence ID" value="NYI41121.1"/>
    <property type="molecule type" value="Genomic_DNA"/>
</dbReference>
<dbReference type="FunFam" id="3.40.1390.30:FF:000001">
    <property type="entry name" value="GTP cyclohydrolase 1 type 2"/>
    <property type="match status" value="1"/>
</dbReference>
<reference evidence="6 7" key="1">
    <citation type="submission" date="2020-07" db="EMBL/GenBank/DDBJ databases">
        <title>Sequencing the genomes of 1000 actinobacteria strains.</title>
        <authorList>
            <person name="Klenk H.-P."/>
        </authorList>
    </citation>
    <scope>NUCLEOTIDE SEQUENCE [LARGE SCALE GENOMIC DNA]</scope>
    <source>
        <strain evidence="6 7">DSM 19970</strain>
    </source>
</reference>
<name>A0A7Y9Z9L1_9MICO</name>